<name>A0A934R2W0_9BACT</name>
<feature type="transmembrane region" description="Helical" evidence="1">
    <location>
        <begin position="404"/>
        <end position="423"/>
    </location>
</feature>
<protein>
    <recommendedName>
        <fullName evidence="4">SMODS and SLOG-associating 2TM effector domain-containing protein</fullName>
    </recommendedName>
</protein>
<feature type="transmembrane region" description="Helical" evidence="1">
    <location>
        <begin position="248"/>
        <end position="266"/>
    </location>
</feature>
<dbReference type="RefSeq" id="WP_200350969.1">
    <property type="nucleotide sequence ID" value="NZ_BAABHZ010000006.1"/>
</dbReference>
<keyword evidence="3" id="KW-1185">Reference proteome</keyword>
<feature type="transmembrane region" description="Helical" evidence="1">
    <location>
        <begin position="364"/>
        <end position="384"/>
    </location>
</feature>
<evidence type="ECO:0008006" key="4">
    <source>
        <dbReference type="Google" id="ProtNLM"/>
    </source>
</evidence>
<dbReference type="SUPFAM" id="SSF102405">
    <property type="entry name" value="MCP/YpsA-like"/>
    <property type="match status" value="1"/>
</dbReference>
<proteinExistence type="predicted"/>
<accession>A0A934R2W0</accession>
<dbReference type="AlphaFoldDB" id="A0A934R2W0"/>
<reference evidence="2" key="1">
    <citation type="submission" date="2021-01" db="EMBL/GenBank/DDBJ databases">
        <title>Modified the classification status of verrucomicrobia.</title>
        <authorList>
            <person name="Feng X."/>
        </authorList>
    </citation>
    <scope>NUCLEOTIDE SEQUENCE</scope>
    <source>
        <strain evidence="2">JCM 18052</strain>
    </source>
</reference>
<evidence type="ECO:0000313" key="2">
    <source>
        <dbReference type="EMBL" id="MBK1816011.1"/>
    </source>
</evidence>
<sequence>MKASDPTLFRRAWFIGFAGHRQVDDAATLKAVIRKELDDFSASLNGDVVGLASAAAGADLLFLEACEEAGLRTVVILPFAEERFSADFDDPSEWRKAQARMAAATWCEVAPGNEDAPEAYHVVAREVLEVADRMLFAWNGLPARGRGGTAETVAEAEKWGVPSRIINTATLEVRWQAGSAPEAVEDVHFHDLPAGRTVAEVFEKLDHRAVSRAPRSRWFAAGSMSVNHLATFLQAVLVVFFLSAGKDIGAAVKFLMAMVAAALPWVGTRLRIQEGWVEDRVRAELLRSLMASHEPGSPLRPPGLELFEKDAPFIRSAALRLVSERKGWQAARDAYLKERIDDQIGFFKSKGGQASRKMRVFGKVFWFASWGAVVFTGATVLTNLMVLGKMWKVPPQWDTWGMEFIPSVLPGIAAWSMAIISIFEFKRRAGLYRQLVGTLQQIRPKLAEARCASAVQVIIRQCERLLLNELWEWQGQRRKK</sequence>
<evidence type="ECO:0000313" key="3">
    <source>
        <dbReference type="Proteomes" id="UP000600139"/>
    </source>
</evidence>
<keyword evidence="1" id="KW-0472">Membrane</keyword>
<dbReference type="Proteomes" id="UP000600139">
    <property type="component" value="Unassembled WGS sequence"/>
</dbReference>
<dbReference type="EMBL" id="JAENIK010000011">
    <property type="protein sequence ID" value="MBK1816011.1"/>
    <property type="molecule type" value="Genomic_DNA"/>
</dbReference>
<comment type="caution">
    <text evidence="2">The sequence shown here is derived from an EMBL/GenBank/DDBJ whole genome shotgun (WGS) entry which is preliminary data.</text>
</comment>
<evidence type="ECO:0000256" key="1">
    <source>
        <dbReference type="SAM" id="Phobius"/>
    </source>
</evidence>
<dbReference type="Gene3D" id="3.40.50.450">
    <property type="match status" value="1"/>
</dbReference>
<feature type="transmembrane region" description="Helical" evidence="1">
    <location>
        <begin position="218"/>
        <end position="242"/>
    </location>
</feature>
<keyword evidence="1" id="KW-1133">Transmembrane helix</keyword>
<organism evidence="2 3">
    <name type="scientific">Luteolibacter yonseiensis</name>
    <dbReference type="NCBI Taxonomy" id="1144680"/>
    <lineage>
        <taxon>Bacteria</taxon>
        <taxon>Pseudomonadati</taxon>
        <taxon>Verrucomicrobiota</taxon>
        <taxon>Verrucomicrobiia</taxon>
        <taxon>Verrucomicrobiales</taxon>
        <taxon>Verrucomicrobiaceae</taxon>
        <taxon>Luteolibacter</taxon>
    </lineage>
</organism>
<keyword evidence="1" id="KW-0812">Transmembrane</keyword>
<gene>
    <name evidence="2" type="ORF">JIN84_10335</name>
</gene>